<reference evidence="2 3" key="1">
    <citation type="submission" date="2016-10" db="EMBL/GenBank/DDBJ databases">
        <authorList>
            <person name="de Groot N.N."/>
        </authorList>
    </citation>
    <scope>NUCLEOTIDE SEQUENCE [LARGE SCALE GENOMIC DNA]</scope>
    <source>
        <strain evidence="2 3">DSM 12130</strain>
    </source>
</reference>
<evidence type="ECO:0000256" key="1">
    <source>
        <dbReference type="SAM" id="Phobius"/>
    </source>
</evidence>
<feature type="transmembrane region" description="Helical" evidence="1">
    <location>
        <begin position="55"/>
        <end position="73"/>
    </location>
</feature>
<keyword evidence="1" id="KW-0812">Transmembrane</keyword>
<feature type="transmembrane region" description="Helical" evidence="1">
    <location>
        <begin position="79"/>
        <end position="97"/>
    </location>
</feature>
<sequence>MKLTLKETLFLGFCSVFIISAKAALRLHLKIPGHAMFFTLFFLMIARGSVPNRLAATFTGLFAGIIAVILGMGKGGPLMVIKFVLPGLVVDLMALVLPGLFESVILCVLAGGLAGATRFFSIWLVDFAMGMDPDIVMQHALIKSTGNILFGMAGGVAVPVVIRKLRAYGAIPAAVEKKSIITKKE</sequence>
<proteinExistence type="predicted"/>
<dbReference type="EMBL" id="FNJI01000015">
    <property type="protein sequence ID" value="SDP30155.1"/>
    <property type="molecule type" value="Genomic_DNA"/>
</dbReference>
<evidence type="ECO:0000313" key="2">
    <source>
        <dbReference type="EMBL" id="SDP30155.1"/>
    </source>
</evidence>
<dbReference type="RefSeq" id="WP_092223030.1">
    <property type="nucleotide sequence ID" value="NZ_FNJI01000015.1"/>
</dbReference>
<dbReference type="STRING" id="91360.SAMN05660330_02352"/>
<accession>A0A1H0RL08</accession>
<feature type="transmembrane region" description="Helical" evidence="1">
    <location>
        <begin position="104"/>
        <end position="125"/>
    </location>
</feature>
<keyword evidence="1" id="KW-0472">Membrane</keyword>
<protein>
    <recommendedName>
        <fullName evidence="4">Energy-coupling factor transport system substrate-specific component</fullName>
    </recommendedName>
</protein>
<evidence type="ECO:0008006" key="4">
    <source>
        <dbReference type="Google" id="ProtNLM"/>
    </source>
</evidence>
<feature type="transmembrane region" description="Helical" evidence="1">
    <location>
        <begin position="145"/>
        <end position="162"/>
    </location>
</feature>
<name>A0A1H0RL08_9BACT</name>
<dbReference type="OrthoDB" id="5387579at2"/>
<dbReference type="Proteomes" id="UP000199073">
    <property type="component" value="Unassembled WGS sequence"/>
</dbReference>
<organism evidence="2 3">
    <name type="scientific">Desulforhopalus singaporensis</name>
    <dbReference type="NCBI Taxonomy" id="91360"/>
    <lineage>
        <taxon>Bacteria</taxon>
        <taxon>Pseudomonadati</taxon>
        <taxon>Thermodesulfobacteriota</taxon>
        <taxon>Desulfobulbia</taxon>
        <taxon>Desulfobulbales</taxon>
        <taxon>Desulfocapsaceae</taxon>
        <taxon>Desulforhopalus</taxon>
    </lineage>
</organism>
<dbReference type="AlphaFoldDB" id="A0A1H0RL08"/>
<keyword evidence="1" id="KW-1133">Transmembrane helix</keyword>
<gene>
    <name evidence="2" type="ORF">SAMN05660330_02352</name>
</gene>
<evidence type="ECO:0000313" key="3">
    <source>
        <dbReference type="Proteomes" id="UP000199073"/>
    </source>
</evidence>
<keyword evidence="3" id="KW-1185">Reference proteome</keyword>